<accession>A0A1R2D1W6</accession>
<evidence type="ECO:0000313" key="2">
    <source>
        <dbReference type="EMBL" id="OMJ95233.1"/>
    </source>
</evidence>
<keyword evidence="1" id="KW-0812">Transmembrane</keyword>
<keyword evidence="1" id="KW-0472">Membrane</keyword>
<dbReference type="OrthoDB" id="1045822at2759"/>
<comment type="caution">
    <text evidence="2">The sequence shown here is derived from an EMBL/GenBank/DDBJ whole genome shotgun (WGS) entry which is preliminary data.</text>
</comment>
<evidence type="ECO:0000256" key="1">
    <source>
        <dbReference type="SAM" id="Phobius"/>
    </source>
</evidence>
<gene>
    <name evidence="2" type="ORF">SteCoe_1445</name>
</gene>
<dbReference type="NCBIfam" id="TIGR01571">
    <property type="entry name" value="A_thal_Cys_rich"/>
    <property type="match status" value="1"/>
</dbReference>
<keyword evidence="3" id="KW-1185">Reference proteome</keyword>
<dbReference type="InterPro" id="IPR006461">
    <property type="entry name" value="PLAC_motif_containing"/>
</dbReference>
<protein>
    <submittedName>
        <fullName evidence="2">Uncharacterized protein</fullName>
    </submittedName>
</protein>
<proteinExistence type="predicted"/>
<dbReference type="Pfam" id="PF04749">
    <property type="entry name" value="PLAC8"/>
    <property type="match status" value="1"/>
</dbReference>
<keyword evidence="1" id="KW-1133">Transmembrane helix</keyword>
<evidence type="ECO:0000313" key="3">
    <source>
        <dbReference type="Proteomes" id="UP000187209"/>
    </source>
</evidence>
<feature type="transmembrane region" description="Helical" evidence="1">
    <location>
        <begin position="45"/>
        <end position="62"/>
    </location>
</feature>
<dbReference type="EMBL" id="MPUH01000015">
    <property type="protein sequence ID" value="OMJ95233.1"/>
    <property type="molecule type" value="Genomic_DNA"/>
</dbReference>
<reference evidence="2 3" key="1">
    <citation type="submission" date="2016-11" db="EMBL/GenBank/DDBJ databases">
        <title>The macronuclear genome of Stentor coeruleus: a giant cell with tiny introns.</title>
        <authorList>
            <person name="Slabodnick M."/>
            <person name="Ruby J.G."/>
            <person name="Reiff S.B."/>
            <person name="Swart E.C."/>
            <person name="Gosai S."/>
            <person name="Prabakaran S."/>
            <person name="Witkowska E."/>
            <person name="Larue G.E."/>
            <person name="Fisher S."/>
            <person name="Freeman R.M."/>
            <person name="Gunawardena J."/>
            <person name="Chu W."/>
            <person name="Stover N.A."/>
            <person name="Gregory B.D."/>
            <person name="Nowacki M."/>
            <person name="Derisi J."/>
            <person name="Roy S.W."/>
            <person name="Marshall W.F."/>
            <person name="Sood P."/>
        </authorList>
    </citation>
    <scope>NUCLEOTIDE SEQUENCE [LARGE SCALE GENOMIC DNA]</scope>
    <source>
        <strain evidence="2">WM001</strain>
    </source>
</reference>
<sequence length="102" mass="11134">MSQFTEDLCGCFSDLTVCLWAWCVPGGICCISASAVDKATGTGTALPYFLVCCLGSIGGALNRTKIREKYMIDGSFIIDLLFWCCVPICAATQEYREVKRRG</sequence>
<dbReference type="AlphaFoldDB" id="A0A1R2D1W6"/>
<dbReference type="Proteomes" id="UP000187209">
    <property type="component" value="Unassembled WGS sequence"/>
</dbReference>
<name>A0A1R2D1W6_9CILI</name>
<dbReference type="PANTHER" id="PTHR15907">
    <property type="entry name" value="DUF614 FAMILY PROTEIN-RELATED"/>
    <property type="match status" value="1"/>
</dbReference>
<organism evidence="2 3">
    <name type="scientific">Stentor coeruleus</name>
    <dbReference type="NCBI Taxonomy" id="5963"/>
    <lineage>
        <taxon>Eukaryota</taxon>
        <taxon>Sar</taxon>
        <taxon>Alveolata</taxon>
        <taxon>Ciliophora</taxon>
        <taxon>Postciliodesmatophora</taxon>
        <taxon>Heterotrichea</taxon>
        <taxon>Heterotrichida</taxon>
        <taxon>Stentoridae</taxon>
        <taxon>Stentor</taxon>
    </lineage>
</organism>